<keyword evidence="3" id="KW-1185">Reference proteome</keyword>
<feature type="region of interest" description="Disordered" evidence="1">
    <location>
        <begin position="1"/>
        <end position="24"/>
    </location>
</feature>
<evidence type="ECO:0000313" key="2">
    <source>
        <dbReference type="EMBL" id="RYR38993.1"/>
    </source>
</evidence>
<dbReference type="Proteomes" id="UP000289738">
    <property type="component" value="Chromosome A09"/>
</dbReference>
<gene>
    <name evidence="2" type="ORF">Ahy_A09g044369</name>
</gene>
<accession>A0A445BJZ1</accession>
<dbReference type="AlphaFoldDB" id="A0A445BJZ1"/>
<dbReference type="EMBL" id="SDMP01000009">
    <property type="protein sequence ID" value="RYR38993.1"/>
    <property type="molecule type" value="Genomic_DNA"/>
</dbReference>
<reference evidence="2 3" key="1">
    <citation type="submission" date="2019-01" db="EMBL/GenBank/DDBJ databases">
        <title>Sequencing of cultivated peanut Arachis hypogaea provides insights into genome evolution and oil improvement.</title>
        <authorList>
            <person name="Chen X."/>
        </authorList>
    </citation>
    <scope>NUCLEOTIDE SEQUENCE [LARGE SCALE GENOMIC DNA]</scope>
    <source>
        <strain evidence="3">cv. Fuhuasheng</strain>
        <tissue evidence="2">Leaves</tissue>
    </source>
</reference>
<evidence type="ECO:0000313" key="3">
    <source>
        <dbReference type="Proteomes" id="UP000289738"/>
    </source>
</evidence>
<comment type="caution">
    <text evidence="2">The sequence shown here is derived from an EMBL/GenBank/DDBJ whole genome shotgun (WGS) entry which is preliminary data.</text>
</comment>
<name>A0A445BJZ1_ARAHY</name>
<proteinExistence type="predicted"/>
<feature type="region of interest" description="Disordered" evidence="1">
    <location>
        <begin position="43"/>
        <end position="140"/>
    </location>
</feature>
<feature type="compositionally biased region" description="Polar residues" evidence="1">
    <location>
        <begin position="109"/>
        <end position="120"/>
    </location>
</feature>
<evidence type="ECO:0000256" key="1">
    <source>
        <dbReference type="SAM" id="MobiDB-lite"/>
    </source>
</evidence>
<feature type="compositionally biased region" description="Basic residues" evidence="1">
    <location>
        <begin position="58"/>
        <end position="76"/>
    </location>
</feature>
<sequence length="140" mass="16393">MIVYFHLSKNKDKKGKERPPEPWIANWTRKQLVERMRTKMEEHMGIVNMAETKEKMKQIKKKEKKQKTKKNKKKKASSSSSSESEMNESEDHSTSDSETEEDSEDPTRKQPTQKAKNWSPSHLFKGSKALTKYFSTVGRE</sequence>
<organism evidence="2 3">
    <name type="scientific">Arachis hypogaea</name>
    <name type="common">Peanut</name>
    <dbReference type="NCBI Taxonomy" id="3818"/>
    <lineage>
        <taxon>Eukaryota</taxon>
        <taxon>Viridiplantae</taxon>
        <taxon>Streptophyta</taxon>
        <taxon>Embryophyta</taxon>
        <taxon>Tracheophyta</taxon>
        <taxon>Spermatophyta</taxon>
        <taxon>Magnoliopsida</taxon>
        <taxon>eudicotyledons</taxon>
        <taxon>Gunneridae</taxon>
        <taxon>Pentapetalae</taxon>
        <taxon>rosids</taxon>
        <taxon>fabids</taxon>
        <taxon>Fabales</taxon>
        <taxon>Fabaceae</taxon>
        <taxon>Papilionoideae</taxon>
        <taxon>50 kb inversion clade</taxon>
        <taxon>dalbergioids sensu lato</taxon>
        <taxon>Dalbergieae</taxon>
        <taxon>Pterocarpus clade</taxon>
        <taxon>Arachis</taxon>
    </lineage>
</organism>
<protein>
    <submittedName>
        <fullName evidence="2">Uncharacterized protein</fullName>
    </submittedName>
</protein>